<dbReference type="EMBL" id="QTUC01000001">
    <property type="protein sequence ID" value="REF36575.1"/>
    <property type="molecule type" value="Genomic_DNA"/>
</dbReference>
<evidence type="ECO:0000313" key="5">
    <source>
        <dbReference type="Proteomes" id="UP000256485"/>
    </source>
</evidence>
<reference evidence="4 5" key="1">
    <citation type="submission" date="2018-08" db="EMBL/GenBank/DDBJ databases">
        <title>Sequencing the genomes of 1000 actinobacteria strains.</title>
        <authorList>
            <person name="Klenk H.-P."/>
        </authorList>
    </citation>
    <scope>NUCLEOTIDE SEQUENCE [LARGE SCALE GENOMIC DNA]</scope>
    <source>
        <strain evidence="4 5">DSM 22891</strain>
    </source>
</reference>
<accession>A0A3D9VBZ1</accession>
<evidence type="ECO:0000313" key="4">
    <source>
        <dbReference type="EMBL" id="REF36575.1"/>
    </source>
</evidence>
<keyword evidence="5" id="KW-1185">Reference proteome</keyword>
<dbReference type="Gene3D" id="3.40.1490.10">
    <property type="entry name" value="Bit1"/>
    <property type="match status" value="1"/>
</dbReference>
<proteinExistence type="predicted"/>
<comment type="catalytic activity">
    <reaction evidence="3">
        <text>an N-acyl-L-alpha-aminoacyl-tRNA + H2O = an N-acyl-L-amino acid + a tRNA + H(+)</text>
        <dbReference type="Rhea" id="RHEA:54448"/>
        <dbReference type="Rhea" id="RHEA-COMP:10123"/>
        <dbReference type="Rhea" id="RHEA-COMP:13883"/>
        <dbReference type="ChEBI" id="CHEBI:15377"/>
        <dbReference type="ChEBI" id="CHEBI:15378"/>
        <dbReference type="ChEBI" id="CHEBI:59874"/>
        <dbReference type="ChEBI" id="CHEBI:78442"/>
        <dbReference type="ChEBI" id="CHEBI:138191"/>
        <dbReference type="EC" id="3.1.1.29"/>
    </reaction>
</comment>
<dbReference type="GO" id="GO:0004045">
    <property type="term" value="F:peptidyl-tRNA hydrolase activity"/>
    <property type="evidence" value="ECO:0007669"/>
    <property type="project" value="UniProtKB-EC"/>
</dbReference>
<gene>
    <name evidence="4" type="ORF">DFJ64_1988</name>
</gene>
<organism evidence="4 5">
    <name type="scientific">Thermasporomyces composti</name>
    <dbReference type="NCBI Taxonomy" id="696763"/>
    <lineage>
        <taxon>Bacteria</taxon>
        <taxon>Bacillati</taxon>
        <taxon>Actinomycetota</taxon>
        <taxon>Actinomycetes</taxon>
        <taxon>Propionibacteriales</taxon>
        <taxon>Nocardioidaceae</taxon>
        <taxon>Thermasporomyces</taxon>
    </lineage>
</organism>
<dbReference type="AlphaFoldDB" id="A0A3D9VBZ1"/>
<evidence type="ECO:0000256" key="2">
    <source>
        <dbReference type="ARBA" id="ARBA00022801"/>
    </source>
</evidence>
<name>A0A3D9VBZ1_THECX</name>
<sequence length="279" mass="30857">MSSVLRCPPSRRGELGSLPERWRYWDAVWSFEAAAVEHWRARWTSSDWARRTERDDAEPWAMPLVVRVEKTTPPDHWRALDAAALSVVRLLSHPHTAPGRPWHTPLARWMDGRIRKVVRRARGVRWRDVEALPGVTVEVNGAQVRALLPHPVRQAPLEVAKLQVAGLDLAADPERQPGPFPPSTSGPVLTILLAPDLRLSTGKACAQVGHAAQLALLHLDQALSWAAADFPVRIVESTPDQWAWVTRHVAAVVVRDAGYTEVTPGTQTCAATFAAPPHV</sequence>
<evidence type="ECO:0000256" key="1">
    <source>
        <dbReference type="ARBA" id="ARBA00013260"/>
    </source>
</evidence>
<dbReference type="Proteomes" id="UP000256485">
    <property type="component" value="Unassembled WGS sequence"/>
</dbReference>
<dbReference type="SUPFAM" id="SSF102462">
    <property type="entry name" value="Peptidyl-tRNA hydrolase II"/>
    <property type="match status" value="1"/>
</dbReference>
<dbReference type="EC" id="3.1.1.29" evidence="1"/>
<comment type="caution">
    <text evidence="4">The sequence shown here is derived from an EMBL/GenBank/DDBJ whole genome shotgun (WGS) entry which is preliminary data.</text>
</comment>
<dbReference type="InterPro" id="IPR023476">
    <property type="entry name" value="Pep_tRNA_hydro_II_dom_sf"/>
</dbReference>
<dbReference type="InterPro" id="IPR002833">
    <property type="entry name" value="PTH2"/>
</dbReference>
<protein>
    <recommendedName>
        <fullName evidence="1">peptidyl-tRNA hydrolase</fullName>
        <ecNumber evidence="1">3.1.1.29</ecNumber>
    </recommendedName>
</protein>
<keyword evidence="2 4" id="KW-0378">Hydrolase</keyword>
<evidence type="ECO:0000256" key="3">
    <source>
        <dbReference type="ARBA" id="ARBA00048707"/>
    </source>
</evidence>
<dbReference type="Pfam" id="PF01981">
    <property type="entry name" value="PTH2"/>
    <property type="match status" value="1"/>
</dbReference>